<protein>
    <submittedName>
        <fullName evidence="1">Uncharacterized protein</fullName>
    </submittedName>
</protein>
<dbReference type="KEGG" id="ccp:CHC_T00002675001"/>
<accession>R7Q9L0</accession>
<reference evidence="2" key="1">
    <citation type="journal article" date="2013" name="Proc. Natl. Acad. Sci. U.S.A.">
        <title>Genome structure and metabolic features in the red seaweed Chondrus crispus shed light on evolution of the Archaeplastida.</title>
        <authorList>
            <person name="Collen J."/>
            <person name="Porcel B."/>
            <person name="Carre W."/>
            <person name="Ball S.G."/>
            <person name="Chaparro C."/>
            <person name="Tonon T."/>
            <person name="Barbeyron T."/>
            <person name="Michel G."/>
            <person name="Noel B."/>
            <person name="Valentin K."/>
            <person name="Elias M."/>
            <person name="Artiguenave F."/>
            <person name="Arun A."/>
            <person name="Aury J.M."/>
            <person name="Barbosa-Neto J.F."/>
            <person name="Bothwell J.H."/>
            <person name="Bouget F.Y."/>
            <person name="Brillet L."/>
            <person name="Cabello-Hurtado F."/>
            <person name="Capella-Gutierrez S."/>
            <person name="Charrier B."/>
            <person name="Cladiere L."/>
            <person name="Cock J.M."/>
            <person name="Coelho S.M."/>
            <person name="Colleoni C."/>
            <person name="Czjzek M."/>
            <person name="Da Silva C."/>
            <person name="Delage L."/>
            <person name="Denoeud F."/>
            <person name="Deschamps P."/>
            <person name="Dittami S.M."/>
            <person name="Gabaldon T."/>
            <person name="Gachon C.M."/>
            <person name="Groisillier A."/>
            <person name="Herve C."/>
            <person name="Jabbari K."/>
            <person name="Katinka M."/>
            <person name="Kloareg B."/>
            <person name="Kowalczyk N."/>
            <person name="Labadie K."/>
            <person name="Leblanc C."/>
            <person name="Lopez P.J."/>
            <person name="McLachlan D.H."/>
            <person name="Meslet-Cladiere L."/>
            <person name="Moustafa A."/>
            <person name="Nehr Z."/>
            <person name="Nyvall Collen P."/>
            <person name="Panaud O."/>
            <person name="Partensky F."/>
            <person name="Poulain J."/>
            <person name="Rensing S.A."/>
            <person name="Rousvoal S."/>
            <person name="Samson G."/>
            <person name="Symeonidi A."/>
            <person name="Weissenbach J."/>
            <person name="Zambounis A."/>
            <person name="Wincker P."/>
            <person name="Boyen C."/>
        </authorList>
    </citation>
    <scope>NUCLEOTIDE SEQUENCE [LARGE SCALE GENOMIC DNA]</scope>
    <source>
        <strain evidence="2">cv. Stackhouse</strain>
    </source>
</reference>
<dbReference type="AlphaFoldDB" id="R7Q9L0"/>
<name>R7Q9L0_CHOCR</name>
<dbReference type="EMBL" id="HG001675">
    <property type="protein sequence ID" value="CDF34165.1"/>
    <property type="molecule type" value="Genomic_DNA"/>
</dbReference>
<dbReference type="RefSeq" id="XP_005713984.1">
    <property type="nucleotide sequence ID" value="XM_005713927.1"/>
</dbReference>
<dbReference type="GeneID" id="17321712"/>
<proteinExistence type="predicted"/>
<dbReference type="Gramene" id="CDF34165">
    <property type="protein sequence ID" value="CDF34165"/>
    <property type="gene ID" value="CHC_T00002675001"/>
</dbReference>
<keyword evidence="2" id="KW-1185">Reference proteome</keyword>
<evidence type="ECO:0000313" key="1">
    <source>
        <dbReference type="EMBL" id="CDF34165.1"/>
    </source>
</evidence>
<dbReference type="Proteomes" id="UP000012073">
    <property type="component" value="Unassembled WGS sequence"/>
</dbReference>
<organism evidence="1 2">
    <name type="scientific">Chondrus crispus</name>
    <name type="common">Carrageen Irish moss</name>
    <name type="synonym">Polymorpha crispa</name>
    <dbReference type="NCBI Taxonomy" id="2769"/>
    <lineage>
        <taxon>Eukaryota</taxon>
        <taxon>Rhodophyta</taxon>
        <taxon>Florideophyceae</taxon>
        <taxon>Rhodymeniophycidae</taxon>
        <taxon>Gigartinales</taxon>
        <taxon>Gigartinaceae</taxon>
        <taxon>Chondrus</taxon>
    </lineage>
</organism>
<gene>
    <name evidence="1" type="ORF">CHC_T00002675001</name>
</gene>
<sequence length="115" mass="12777">MLEARQIARDHYTNRYQKSLPGGDSSKCVRVFERSLVQCSLITEGILAIRGTGFGSYSSTNGVLKWQRHYFGKPMTAGVFPFCLPNSSNSSDCSISQSFRAVRMLIAISIRCSTK</sequence>
<evidence type="ECO:0000313" key="2">
    <source>
        <dbReference type="Proteomes" id="UP000012073"/>
    </source>
</evidence>